<evidence type="ECO:0000313" key="3">
    <source>
        <dbReference type="Proteomes" id="UP000606786"/>
    </source>
</evidence>
<keyword evidence="1" id="KW-0732">Signal</keyword>
<protein>
    <submittedName>
        <fullName evidence="2">(Mediterranean fruit fly) hypothetical protein</fullName>
    </submittedName>
</protein>
<accession>A0A811VAT1</accession>
<feature type="chain" id="PRO_5032425994" evidence="1">
    <location>
        <begin position="21"/>
        <end position="74"/>
    </location>
</feature>
<gene>
    <name evidence="2" type="ORF">CCAP1982_LOCUS19367</name>
</gene>
<comment type="caution">
    <text evidence="2">The sequence shown here is derived from an EMBL/GenBank/DDBJ whole genome shotgun (WGS) entry which is preliminary data.</text>
</comment>
<feature type="signal peptide" evidence="1">
    <location>
        <begin position="1"/>
        <end position="20"/>
    </location>
</feature>
<dbReference type="AlphaFoldDB" id="A0A811VAT1"/>
<dbReference type="EMBL" id="CAJHJT010000056">
    <property type="protein sequence ID" value="CAD7011259.1"/>
    <property type="molecule type" value="Genomic_DNA"/>
</dbReference>
<evidence type="ECO:0000256" key="1">
    <source>
        <dbReference type="SAM" id="SignalP"/>
    </source>
</evidence>
<reference evidence="2" key="1">
    <citation type="submission" date="2020-11" db="EMBL/GenBank/DDBJ databases">
        <authorList>
            <person name="Whitehead M."/>
        </authorList>
    </citation>
    <scope>NUCLEOTIDE SEQUENCE</scope>
    <source>
        <strain evidence="2">EGII</strain>
    </source>
</reference>
<proteinExistence type="predicted"/>
<name>A0A811VAT1_CERCA</name>
<sequence>MNLTSAWRMLFIGKCGVAVAEYESEDYFVHFESQQRKSLTPFERMQGVPILTAFWIIRRLKAEVTIVQEVQKTS</sequence>
<keyword evidence="3" id="KW-1185">Reference proteome</keyword>
<dbReference type="Proteomes" id="UP000606786">
    <property type="component" value="Unassembled WGS sequence"/>
</dbReference>
<organism evidence="2 3">
    <name type="scientific">Ceratitis capitata</name>
    <name type="common">Mediterranean fruit fly</name>
    <name type="synonym">Tephritis capitata</name>
    <dbReference type="NCBI Taxonomy" id="7213"/>
    <lineage>
        <taxon>Eukaryota</taxon>
        <taxon>Metazoa</taxon>
        <taxon>Ecdysozoa</taxon>
        <taxon>Arthropoda</taxon>
        <taxon>Hexapoda</taxon>
        <taxon>Insecta</taxon>
        <taxon>Pterygota</taxon>
        <taxon>Neoptera</taxon>
        <taxon>Endopterygota</taxon>
        <taxon>Diptera</taxon>
        <taxon>Brachycera</taxon>
        <taxon>Muscomorpha</taxon>
        <taxon>Tephritoidea</taxon>
        <taxon>Tephritidae</taxon>
        <taxon>Ceratitis</taxon>
        <taxon>Ceratitis</taxon>
    </lineage>
</organism>
<evidence type="ECO:0000313" key="2">
    <source>
        <dbReference type="EMBL" id="CAD7011259.1"/>
    </source>
</evidence>